<accession>A0A6M4H5V5</accession>
<evidence type="ECO:0000313" key="5">
    <source>
        <dbReference type="Proteomes" id="UP000503096"/>
    </source>
</evidence>
<sequence>MSETPTAEQLEVRRKGRQRLIGAVAIVLLAVVFVPMVLDPEPNRERKEPALTIPSKDAVAPLPAPTPAKAAAEAPKAAETKPAETKPVEAPKPAPATAAVKPVESKVLNSKPSSIPAPAPASVAAAAPPPAAPVAAAAPPAVAPKLEGFAVQVGAFGDEEKLKQARAKLAAAKITHFTERIPSSGLTRLRAGPYPTREAAEKAQVAVAAAGLEGKVVPLP</sequence>
<gene>
    <name evidence="4" type="ORF">DSM104440_01492</name>
</gene>
<dbReference type="EMBL" id="CP053073">
    <property type="protein sequence ID" value="QJR14682.1"/>
    <property type="molecule type" value="Genomic_DNA"/>
</dbReference>
<dbReference type="Gene3D" id="3.30.70.1070">
    <property type="entry name" value="Sporulation related repeat"/>
    <property type="match status" value="1"/>
</dbReference>
<organism evidence="4 5">
    <name type="scientific">Usitatibacter palustris</name>
    <dbReference type="NCBI Taxonomy" id="2732487"/>
    <lineage>
        <taxon>Bacteria</taxon>
        <taxon>Pseudomonadati</taxon>
        <taxon>Pseudomonadota</taxon>
        <taxon>Betaproteobacteria</taxon>
        <taxon>Nitrosomonadales</taxon>
        <taxon>Usitatibacteraceae</taxon>
        <taxon>Usitatibacter</taxon>
    </lineage>
</organism>
<dbReference type="GO" id="GO:0032153">
    <property type="term" value="C:cell division site"/>
    <property type="evidence" value="ECO:0007669"/>
    <property type="project" value="TreeGrafter"/>
</dbReference>
<evidence type="ECO:0000256" key="1">
    <source>
        <dbReference type="SAM" id="MobiDB-lite"/>
    </source>
</evidence>
<name>A0A6M4H5V5_9PROT</name>
<dbReference type="InParanoid" id="A0A6M4H5V5"/>
<keyword evidence="2" id="KW-1133">Transmembrane helix</keyword>
<dbReference type="PROSITE" id="PS51724">
    <property type="entry name" value="SPOR"/>
    <property type="match status" value="1"/>
</dbReference>
<dbReference type="GO" id="GO:0042834">
    <property type="term" value="F:peptidoglycan binding"/>
    <property type="evidence" value="ECO:0007669"/>
    <property type="project" value="InterPro"/>
</dbReference>
<keyword evidence="2" id="KW-0812">Transmembrane</keyword>
<protein>
    <recommendedName>
        <fullName evidence="3">SPOR domain-containing protein</fullName>
    </recommendedName>
</protein>
<feature type="region of interest" description="Disordered" evidence="1">
    <location>
        <begin position="39"/>
        <end position="139"/>
    </location>
</feature>
<keyword evidence="2" id="KW-0472">Membrane</keyword>
<dbReference type="KEGG" id="upl:DSM104440_01492"/>
<evidence type="ECO:0000313" key="4">
    <source>
        <dbReference type="EMBL" id="QJR14682.1"/>
    </source>
</evidence>
<feature type="compositionally biased region" description="Low complexity" evidence="1">
    <location>
        <begin position="112"/>
        <end position="126"/>
    </location>
</feature>
<dbReference type="PANTHER" id="PTHR38687">
    <property type="entry name" value="CELL DIVISION PROTEIN DEDD-RELATED"/>
    <property type="match status" value="1"/>
</dbReference>
<dbReference type="InterPro" id="IPR036680">
    <property type="entry name" value="SPOR-like_sf"/>
</dbReference>
<dbReference type="AlphaFoldDB" id="A0A6M4H5V5"/>
<keyword evidence="5" id="KW-1185">Reference proteome</keyword>
<dbReference type="GO" id="GO:0032506">
    <property type="term" value="P:cytokinetic process"/>
    <property type="evidence" value="ECO:0007669"/>
    <property type="project" value="TreeGrafter"/>
</dbReference>
<dbReference type="InterPro" id="IPR007730">
    <property type="entry name" value="SPOR-like_dom"/>
</dbReference>
<dbReference type="PANTHER" id="PTHR38687:SF1">
    <property type="entry name" value="CELL DIVISION PROTEIN DEDD"/>
    <property type="match status" value="1"/>
</dbReference>
<dbReference type="Pfam" id="PF05036">
    <property type="entry name" value="SPOR"/>
    <property type="match status" value="1"/>
</dbReference>
<evidence type="ECO:0000259" key="3">
    <source>
        <dbReference type="PROSITE" id="PS51724"/>
    </source>
</evidence>
<dbReference type="InterPro" id="IPR052521">
    <property type="entry name" value="Cell_div_SPOR-domain"/>
</dbReference>
<feature type="compositionally biased region" description="Basic and acidic residues" evidence="1">
    <location>
        <begin position="76"/>
        <end position="89"/>
    </location>
</feature>
<dbReference type="RefSeq" id="WP_171161414.1">
    <property type="nucleotide sequence ID" value="NZ_CP053073.1"/>
</dbReference>
<dbReference type="Proteomes" id="UP000503096">
    <property type="component" value="Chromosome"/>
</dbReference>
<feature type="transmembrane region" description="Helical" evidence="2">
    <location>
        <begin position="20"/>
        <end position="38"/>
    </location>
</feature>
<evidence type="ECO:0000256" key="2">
    <source>
        <dbReference type="SAM" id="Phobius"/>
    </source>
</evidence>
<feature type="domain" description="SPOR" evidence="3">
    <location>
        <begin position="143"/>
        <end position="220"/>
    </location>
</feature>
<dbReference type="GO" id="GO:0030428">
    <property type="term" value="C:cell septum"/>
    <property type="evidence" value="ECO:0007669"/>
    <property type="project" value="TreeGrafter"/>
</dbReference>
<reference evidence="4 5" key="1">
    <citation type="submission" date="2020-04" db="EMBL/GenBank/DDBJ databases">
        <title>Usitatibacter rugosus gen. nov., sp. nov. and Usitatibacter palustris sp. nov., novel members of Usitatibacteraceae fam. nov. within the order Nitrosomonadales isolated from soil.</title>
        <authorList>
            <person name="Huber K.J."/>
            <person name="Neumann-Schaal M."/>
            <person name="Geppert A."/>
            <person name="Luckner M."/>
            <person name="Wanner G."/>
            <person name="Overmann J."/>
        </authorList>
    </citation>
    <scope>NUCLEOTIDE SEQUENCE [LARGE SCALE GENOMIC DNA]</scope>
    <source>
        <strain evidence="4 5">Swamp67</strain>
    </source>
</reference>
<proteinExistence type="predicted"/>
<dbReference type="SUPFAM" id="SSF110997">
    <property type="entry name" value="Sporulation related repeat"/>
    <property type="match status" value="1"/>
</dbReference>